<dbReference type="GO" id="GO:0003824">
    <property type="term" value="F:catalytic activity"/>
    <property type="evidence" value="ECO:0007669"/>
    <property type="project" value="InterPro"/>
</dbReference>
<keyword evidence="2" id="KW-1185">Reference proteome</keyword>
<dbReference type="RefSeq" id="XP_033382430.1">
    <property type="nucleotide sequence ID" value="XM_033531220.1"/>
</dbReference>
<dbReference type="EMBL" id="ML978071">
    <property type="protein sequence ID" value="KAF2014091.1"/>
    <property type="molecule type" value="Genomic_DNA"/>
</dbReference>
<dbReference type="PANTHER" id="PTHR46082">
    <property type="entry name" value="ATP/GTP-BINDING PROTEIN-RELATED"/>
    <property type="match status" value="1"/>
</dbReference>
<dbReference type="PANTHER" id="PTHR46082:SF6">
    <property type="entry name" value="AAA+ ATPASE DOMAIN-CONTAINING PROTEIN-RELATED"/>
    <property type="match status" value="1"/>
</dbReference>
<dbReference type="OrthoDB" id="626167at2759"/>
<dbReference type="InterPro" id="IPR053137">
    <property type="entry name" value="NLR-like"/>
</dbReference>
<dbReference type="AlphaFoldDB" id="A0A6A5XMQ5"/>
<gene>
    <name evidence="1" type="ORF">BU24DRAFT_452847</name>
</gene>
<name>A0A6A5XMQ5_9PLEO</name>
<dbReference type="GeneID" id="54288617"/>
<dbReference type="Gene3D" id="3.40.50.1580">
    <property type="entry name" value="Nucleoside phosphorylase domain"/>
    <property type="match status" value="1"/>
</dbReference>
<accession>A0A6A5XMQ5</accession>
<sequence length="315" mass="34802">MNPRNLLSSITNMAKDGSTDERTKLNTSDYDVAWICPLPDVELPSSRFMFDEVHLTPNYDASQDSNQYYCGKIAGHNVVMATLPLGYSGYHHAARLSSALFNTFSNIRTSLIVGIGGGVPLPQPCDNPLQDIHLGDVVVGWSRDGKSACVHYGWNRDRGNTEPEILGTMEKGDWNLGQGLAKLASDHERGETNFQDHLRRLENAPGFAHPGLEYDRLFRDSVEHRGEYGSSCENCIRNPFALVARPPRTSVPKDDIIFHLGKIASGNSVIQNGKRRDKISQICGGVLCVEMEAVGVDVNRKYLVVRGISDYADSH</sequence>
<dbReference type="Proteomes" id="UP000799778">
    <property type="component" value="Unassembled WGS sequence"/>
</dbReference>
<protein>
    <submittedName>
        <fullName evidence="1">Purine and uridine phosphorylase</fullName>
    </submittedName>
</protein>
<dbReference type="GO" id="GO:0009116">
    <property type="term" value="P:nucleoside metabolic process"/>
    <property type="evidence" value="ECO:0007669"/>
    <property type="project" value="InterPro"/>
</dbReference>
<reference evidence="1" key="1">
    <citation type="journal article" date="2020" name="Stud. Mycol.">
        <title>101 Dothideomycetes genomes: a test case for predicting lifestyles and emergence of pathogens.</title>
        <authorList>
            <person name="Haridas S."/>
            <person name="Albert R."/>
            <person name="Binder M."/>
            <person name="Bloem J."/>
            <person name="Labutti K."/>
            <person name="Salamov A."/>
            <person name="Andreopoulos B."/>
            <person name="Baker S."/>
            <person name="Barry K."/>
            <person name="Bills G."/>
            <person name="Bluhm B."/>
            <person name="Cannon C."/>
            <person name="Castanera R."/>
            <person name="Culley D."/>
            <person name="Daum C."/>
            <person name="Ezra D."/>
            <person name="Gonzalez J."/>
            <person name="Henrissat B."/>
            <person name="Kuo A."/>
            <person name="Liang C."/>
            <person name="Lipzen A."/>
            <person name="Lutzoni F."/>
            <person name="Magnuson J."/>
            <person name="Mondo S."/>
            <person name="Nolan M."/>
            <person name="Ohm R."/>
            <person name="Pangilinan J."/>
            <person name="Park H.-J."/>
            <person name="Ramirez L."/>
            <person name="Alfaro M."/>
            <person name="Sun H."/>
            <person name="Tritt A."/>
            <person name="Yoshinaga Y."/>
            <person name="Zwiers L.-H."/>
            <person name="Turgeon B."/>
            <person name="Goodwin S."/>
            <person name="Spatafora J."/>
            <person name="Crous P."/>
            <person name="Grigoriev I."/>
        </authorList>
    </citation>
    <scope>NUCLEOTIDE SEQUENCE</scope>
    <source>
        <strain evidence="1">CBS 175.79</strain>
    </source>
</reference>
<evidence type="ECO:0000313" key="2">
    <source>
        <dbReference type="Proteomes" id="UP000799778"/>
    </source>
</evidence>
<organism evidence="1 2">
    <name type="scientific">Aaosphaeria arxii CBS 175.79</name>
    <dbReference type="NCBI Taxonomy" id="1450172"/>
    <lineage>
        <taxon>Eukaryota</taxon>
        <taxon>Fungi</taxon>
        <taxon>Dikarya</taxon>
        <taxon>Ascomycota</taxon>
        <taxon>Pezizomycotina</taxon>
        <taxon>Dothideomycetes</taxon>
        <taxon>Pleosporomycetidae</taxon>
        <taxon>Pleosporales</taxon>
        <taxon>Pleosporales incertae sedis</taxon>
        <taxon>Aaosphaeria</taxon>
    </lineage>
</organism>
<proteinExistence type="predicted"/>
<dbReference type="InterPro" id="IPR035994">
    <property type="entry name" value="Nucleoside_phosphorylase_sf"/>
</dbReference>
<evidence type="ECO:0000313" key="1">
    <source>
        <dbReference type="EMBL" id="KAF2014091.1"/>
    </source>
</evidence>
<dbReference type="SUPFAM" id="SSF53167">
    <property type="entry name" value="Purine and uridine phosphorylases"/>
    <property type="match status" value="1"/>
</dbReference>